<dbReference type="InterPro" id="IPR047187">
    <property type="entry name" value="SF1_C_Upf1"/>
</dbReference>
<gene>
    <name evidence="14" type="ORF">M430DRAFT_26603</name>
</gene>
<evidence type="ECO:0000313" key="14">
    <source>
        <dbReference type="EMBL" id="PSS22084.1"/>
    </source>
</evidence>
<dbReference type="InterPro" id="IPR016024">
    <property type="entry name" value="ARM-type_fold"/>
</dbReference>
<dbReference type="FunCoup" id="A0A2T3B5P1">
    <property type="interactions" value="281"/>
</dbReference>
<evidence type="ECO:0000256" key="1">
    <source>
        <dbReference type="ARBA" id="ARBA00004123"/>
    </source>
</evidence>
<dbReference type="OrthoDB" id="6513042at2759"/>
<dbReference type="RefSeq" id="XP_024722239.1">
    <property type="nucleotide sequence ID" value="XM_024865426.1"/>
</dbReference>
<dbReference type="FunFam" id="3.40.50.300:FF:000326">
    <property type="entry name" value="P-loop containing nucleoside triphosphate hydrolase"/>
    <property type="match status" value="1"/>
</dbReference>
<feature type="coiled-coil region" evidence="8">
    <location>
        <begin position="944"/>
        <end position="977"/>
    </location>
</feature>
<dbReference type="GO" id="GO:0016604">
    <property type="term" value="C:nuclear body"/>
    <property type="evidence" value="ECO:0007669"/>
    <property type="project" value="TreeGrafter"/>
</dbReference>
<dbReference type="SUPFAM" id="SSF48371">
    <property type="entry name" value="ARM repeat"/>
    <property type="match status" value="1"/>
</dbReference>
<feature type="region of interest" description="Disordered" evidence="9">
    <location>
        <begin position="32"/>
        <end position="54"/>
    </location>
</feature>
<evidence type="ECO:0000256" key="6">
    <source>
        <dbReference type="ARBA" id="ARBA00022840"/>
    </source>
</evidence>
<dbReference type="GO" id="GO:0005694">
    <property type="term" value="C:chromosome"/>
    <property type="evidence" value="ECO:0007669"/>
    <property type="project" value="UniProtKB-ARBA"/>
</dbReference>
<feature type="region of interest" description="Disordered" evidence="9">
    <location>
        <begin position="1837"/>
        <end position="2028"/>
    </location>
</feature>
<keyword evidence="7" id="KW-0539">Nucleus</keyword>
<comment type="similarity">
    <text evidence="2">Belongs to the DNA2/NAM7 helicase family.</text>
</comment>
<dbReference type="Pfam" id="PF13087">
    <property type="entry name" value="AAA_12"/>
    <property type="match status" value="1"/>
</dbReference>
<dbReference type="InterPro" id="IPR041677">
    <property type="entry name" value="DNA2/NAM7_AAA_11"/>
</dbReference>
<keyword evidence="3" id="KW-0547">Nucleotide-binding</keyword>
<name>A0A2T3B5P1_AMORE</name>
<keyword evidence="8" id="KW-0175">Coiled coil</keyword>
<organism evidence="14 15">
    <name type="scientific">Amorphotheca resinae ATCC 22711</name>
    <dbReference type="NCBI Taxonomy" id="857342"/>
    <lineage>
        <taxon>Eukaryota</taxon>
        <taxon>Fungi</taxon>
        <taxon>Dikarya</taxon>
        <taxon>Ascomycota</taxon>
        <taxon>Pezizomycotina</taxon>
        <taxon>Leotiomycetes</taxon>
        <taxon>Helotiales</taxon>
        <taxon>Amorphothecaceae</taxon>
        <taxon>Amorphotheca</taxon>
    </lineage>
</organism>
<dbReference type="CDD" id="cd18042">
    <property type="entry name" value="DEXXQc_SETX"/>
    <property type="match status" value="1"/>
</dbReference>
<dbReference type="GO" id="GO:0006369">
    <property type="term" value="P:termination of RNA polymerase II transcription"/>
    <property type="evidence" value="ECO:0007669"/>
    <property type="project" value="TreeGrafter"/>
</dbReference>
<reference evidence="14 15" key="1">
    <citation type="journal article" date="2018" name="New Phytol.">
        <title>Comparative genomics and transcriptomics depict ericoid mycorrhizal fungi as versatile saprotrophs and plant mutualists.</title>
        <authorList>
            <person name="Martino E."/>
            <person name="Morin E."/>
            <person name="Grelet G.A."/>
            <person name="Kuo A."/>
            <person name="Kohler A."/>
            <person name="Daghino S."/>
            <person name="Barry K.W."/>
            <person name="Cichocki N."/>
            <person name="Clum A."/>
            <person name="Dockter R.B."/>
            <person name="Hainaut M."/>
            <person name="Kuo R.C."/>
            <person name="LaButti K."/>
            <person name="Lindahl B.D."/>
            <person name="Lindquist E.A."/>
            <person name="Lipzen A."/>
            <person name="Khouja H.R."/>
            <person name="Magnuson J."/>
            <person name="Murat C."/>
            <person name="Ohm R.A."/>
            <person name="Singer S.W."/>
            <person name="Spatafora J.W."/>
            <person name="Wang M."/>
            <person name="Veneault-Fourrey C."/>
            <person name="Henrissat B."/>
            <person name="Grigoriev I.V."/>
            <person name="Martin F.M."/>
            <person name="Perotto S."/>
        </authorList>
    </citation>
    <scope>NUCLEOTIDE SEQUENCE [LARGE SCALE GENOMIC DNA]</scope>
    <source>
        <strain evidence="14 15">ATCC 22711</strain>
    </source>
</reference>
<evidence type="ECO:0000259" key="12">
    <source>
        <dbReference type="Pfam" id="PF13087"/>
    </source>
</evidence>
<dbReference type="GeneID" id="36573507"/>
<feature type="domain" description="DNA2/NAM7 helicase-like C-terminal" evidence="12">
    <location>
        <begin position="1596"/>
        <end position="1792"/>
    </location>
</feature>
<dbReference type="InterPro" id="IPR041679">
    <property type="entry name" value="DNA2/NAM7-like_C"/>
</dbReference>
<dbReference type="PANTHER" id="PTHR10887">
    <property type="entry name" value="DNA2/NAM7 HELICASE FAMILY"/>
    <property type="match status" value="1"/>
</dbReference>
<dbReference type="FunFam" id="3.40.50.300:FF:001152">
    <property type="entry name" value="tRNA-splicing endonuclease, putative"/>
    <property type="match status" value="1"/>
</dbReference>
<evidence type="ECO:0000256" key="8">
    <source>
        <dbReference type="SAM" id="Coils"/>
    </source>
</evidence>
<evidence type="ECO:0000256" key="9">
    <source>
        <dbReference type="SAM" id="MobiDB-lite"/>
    </source>
</evidence>
<evidence type="ECO:0000256" key="5">
    <source>
        <dbReference type="ARBA" id="ARBA00022806"/>
    </source>
</evidence>
<dbReference type="InterPro" id="IPR045055">
    <property type="entry name" value="DNA2/NAM7-like"/>
</dbReference>
<keyword evidence="5" id="KW-0347">Helicase</keyword>
<dbReference type="GO" id="GO:0004386">
    <property type="term" value="F:helicase activity"/>
    <property type="evidence" value="ECO:0007669"/>
    <property type="project" value="UniProtKB-KW"/>
</dbReference>
<dbReference type="GO" id="GO:0001147">
    <property type="term" value="F:transcription termination site sequence-specific DNA binding"/>
    <property type="evidence" value="ECO:0007669"/>
    <property type="project" value="TreeGrafter"/>
</dbReference>
<protein>
    <recommendedName>
        <fullName evidence="16">UvrD-like helicase ATP-binding domain-containing protein</fullName>
    </recommendedName>
</protein>
<evidence type="ECO:0000256" key="4">
    <source>
        <dbReference type="ARBA" id="ARBA00022801"/>
    </source>
</evidence>
<evidence type="ECO:0000259" key="11">
    <source>
        <dbReference type="Pfam" id="PF13086"/>
    </source>
</evidence>
<evidence type="ECO:0008006" key="16">
    <source>
        <dbReference type="Google" id="ProtNLM"/>
    </source>
</evidence>
<dbReference type="InterPro" id="IPR056474">
    <property type="entry name" value="SEN1_barrel"/>
</dbReference>
<dbReference type="EMBL" id="KZ679009">
    <property type="protein sequence ID" value="PSS22084.1"/>
    <property type="molecule type" value="Genomic_DNA"/>
</dbReference>
<feature type="compositionally biased region" description="Basic and acidic residues" evidence="9">
    <location>
        <begin position="1959"/>
        <end position="1984"/>
    </location>
</feature>
<feature type="compositionally biased region" description="Polar residues" evidence="9">
    <location>
        <begin position="1838"/>
        <end position="1848"/>
    </location>
</feature>
<dbReference type="STRING" id="857342.A0A2T3B5P1"/>
<evidence type="ECO:0000259" key="10">
    <source>
        <dbReference type="Pfam" id="PF12726"/>
    </source>
</evidence>
<feature type="compositionally biased region" description="Basic and acidic residues" evidence="9">
    <location>
        <begin position="1930"/>
        <end position="1942"/>
    </location>
</feature>
<keyword evidence="4" id="KW-0378">Hydrolase</keyword>
<evidence type="ECO:0000256" key="2">
    <source>
        <dbReference type="ARBA" id="ARBA00007913"/>
    </source>
</evidence>
<dbReference type="Gene3D" id="3.40.50.300">
    <property type="entry name" value="P-loop containing nucleotide triphosphate hydrolases"/>
    <property type="match status" value="2"/>
</dbReference>
<comment type="subcellular location">
    <subcellularLocation>
        <location evidence="1">Nucleus</location>
    </subcellularLocation>
</comment>
<dbReference type="Pfam" id="PF12726">
    <property type="entry name" value="SEN1_N"/>
    <property type="match status" value="1"/>
</dbReference>
<feature type="domain" description="DNA2/NAM7 helicase helicase" evidence="11">
    <location>
        <begin position="1292"/>
        <end position="1589"/>
    </location>
</feature>
<accession>A0A2T3B5P1</accession>
<feature type="domain" description="Helicase SEN1 beta-barrel" evidence="13">
    <location>
        <begin position="1142"/>
        <end position="1243"/>
    </location>
</feature>
<dbReference type="GO" id="GO:0005524">
    <property type="term" value="F:ATP binding"/>
    <property type="evidence" value="ECO:0007669"/>
    <property type="project" value="UniProtKB-KW"/>
</dbReference>
<dbReference type="SUPFAM" id="SSF52540">
    <property type="entry name" value="P-loop containing nucleoside triphosphate hydrolases"/>
    <property type="match status" value="1"/>
</dbReference>
<feature type="compositionally biased region" description="Acidic residues" evidence="9">
    <location>
        <begin position="1015"/>
        <end position="1028"/>
    </location>
</feature>
<dbReference type="InterPro" id="IPR024481">
    <property type="entry name" value="Helicase_Sen1_N"/>
</dbReference>
<dbReference type="CDD" id="cd18808">
    <property type="entry name" value="SF1_C_Upf1"/>
    <property type="match status" value="1"/>
</dbReference>
<evidence type="ECO:0000259" key="13">
    <source>
        <dbReference type="Pfam" id="PF23576"/>
    </source>
</evidence>
<dbReference type="InterPro" id="IPR027417">
    <property type="entry name" value="P-loop_NTPase"/>
</dbReference>
<evidence type="ECO:0000256" key="3">
    <source>
        <dbReference type="ARBA" id="ARBA00022741"/>
    </source>
</evidence>
<dbReference type="InParanoid" id="A0A2T3B5P1"/>
<evidence type="ECO:0000313" key="15">
    <source>
        <dbReference type="Proteomes" id="UP000241818"/>
    </source>
</evidence>
<dbReference type="Proteomes" id="UP000241818">
    <property type="component" value="Unassembled WGS sequence"/>
</dbReference>
<feature type="compositionally biased region" description="Acidic residues" evidence="9">
    <location>
        <begin position="36"/>
        <end position="51"/>
    </location>
</feature>
<feature type="compositionally biased region" description="Low complexity" evidence="9">
    <location>
        <begin position="1880"/>
        <end position="1898"/>
    </location>
</feature>
<feature type="compositionally biased region" description="Basic and acidic residues" evidence="9">
    <location>
        <begin position="1039"/>
        <end position="1050"/>
    </location>
</feature>
<sequence length="2028" mass="227524">MREEAEIMDELHGLDGELKGFPQDAHWFCPRRNDDDNADYDSPNEAEEDMSPETKQELIQDAKRRHEIAYKYSLILGLAPEISGTLLDDYTRRLNELLTTCDKCVRNWHMGRKPYLKELAEQFDDDTVAELSNRLNAIDFQRLDNGLKAGEKLLAGVEVQQRTQGLLAKYDTKALLALYEALCCIDYHKSEERLSAHFNYVFEQVQNRKVLRIGDILPAMARFLFDSDQYRLRFAVCAWQKMTINLTTETFDWVVHDVLSEAIIAVSQPTATPADIQRFWNGFLLMLDKMDEGLITHSLKGLEVQPNIYQLVLHHLPSGSEEVVTLLIEALRHLLKKSPTNFWEAMGTISPATVAEQIFASPGFEKLLANLQEFKQDESSPATAWIPEFIASLPAVHQHDACRSLLYNLLERLQTAKLSENARFACCRAGLGALSTTLGTFVKSDYVIKPSTSLIVINDIMGLVNTYKNTITGCANLTDSDDNHRELKRLGMLVIQDALALDCKALSAEYFALANGTPIQRGGRSHSQSVWQATLDIFRPGNVDLAKSILAATSALVGLDELLPMDRKKPDLPKDHIQYNESFRQLNDNISRVFERLSDFEPSDLRQMYQTPQTGRPLFAALLSADQAVYEATVAVVKTMTGHSTKQDAFSKILEEAFSLTLSSMTWAVSRIIKARTFSPVPYMLKIGNDMLDALCGNTGILRIRSNLTSSEQNAVTAWWAVQWRALDVVFATTENWAPRVNHSTAYMQEFCRDAMDYAEALFDQHSIIASVLSESSPAEDNQASIHSGSSKQSIRRVLEVICHNVNGLTMMLRLRDAYLISIITRLLSKLLRCLGEYELEIDEFASDYIKNACKRENEPNFKRTNLTNQQKAELQRALDEHQGVEIIEMPTPVVAKKQSTIDSWSKSAGGKRYEPTLPAKSHALTLSSDKHKAIIDKIKATSTKTAENNQQFLQNRRKAEEERKRLNAEAIAKAKALRGPSALVRGEGSGLKDIGGVAGKDHAPVRSEIMVGSSDEDSDDDDDEDETNALVKKRKEASKKVTEYEESRRRALMQQQQGPVRKTKVQRSAKDLRARVEPNMDRLYLEILNWDIFHAGDDPPSNNECRRIANQFLDLDLYKKTFGPLLISEVWRSLVAAKDENTFKPVEIKVLNRLSVDKFMEVSTNMPISANRELKMSERDIVLLSRSPDPLNDEQEPHCLARVDRTTRKKEVLEVTYRVSREISPTFLQCLVPNGKIHAVKITDMTTTQREFAALSSLEYYDLCNEVLEAKPSPIQKYSEDKISQMSSKYNLNRGQAQAILSANDNDGFTLIQGPPGSGKTKTIIAMVGALLTRTLQQQHEDQNRARPQVQASGNPKPPAPIPKKKLLICAPSNAAVDELVVRLKEGIQPLNGPLQKINVIRIGRSDAINTSVKDVMLDELVRMKLEGDDGEKNKLLQDRDKLHQEAAKIKERLNALRPQMDAARASGDKSQELQLQREFDQLKRNQAHIGNKIDEDKESGNTVTRQNEINRRRFQQEIIDGAHVLCSTLSGSGHDMFRNLNVEFETVIIDEAAQCIELSALIPLKYGCSKCILVGDPEQLPPTVLSRSAQSFGYEQSLFVRMQRNHPKDVHLLDTQYRMHPEISSFPSQQFYHGRLVDGDGMAQLRQKPWHASTIFGPYRFFDVEGVQSKEARGHSFINIPELNAAIRLYERLKADYRSYDFKGKIGIITSYKAQLNELKSRFAQKYGDAIFEEIEFNTTDAFQGREREIIIFSCVRAKATGGIGFLGDIRRMNVGLTRAKSSLWVLGDSRSLQQGEFWNRLIEDAKSRDRYTSGDIMALLSKPTSRVQQALPPATISSGNESQPAPLQLEPASDSKAYPSRVKAEDSDVEMLDVPPSASSSRKSSIGGSSTMSVGTKSDSNPSRNPAIKQESMKSPLGSENEPTKPQSRDQAVKQERKPSAGGMSVFGINQHGKRPREATSKDEDVSTKKAHPLKNEKVPDLDAALAAHQAAKPPPPSRPAGVMPPRKKAPADPFIQRKPPRRKG</sequence>
<dbReference type="GO" id="GO:0016787">
    <property type="term" value="F:hydrolase activity"/>
    <property type="evidence" value="ECO:0007669"/>
    <property type="project" value="UniProtKB-KW"/>
</dbReference>
<dbReference type="PANTHER" id="PTHR10887:SF495">
    <property type="entry name" value="HELICASE SENATAXIN ISOFORM X1-RELATED"/>
    <property type="match status" value="1"/>
</dbReference>
<proteinExistence type="inferred from homology"/>
<feature type="compositionally biased region" description="Low complexity" evidence="9">
    <location>
        <begin position="1985"/>
        <end position="1995"/>
    </location>
</feature>
<evidence type="ECO:0000256" key="7">
    <source>
        <dbReference type="ARBA" id="ARBA00023242"/>
    </source>
</evidence>
<keyword evidence="15" id="KW-1185">Reference proteome</keyword>
<keyword evidence="6" id="KW-0067">ATP-binding</keyword>
<feature type="domain" description="Helicase Sen1 N-terminal" evidence="10">
    <location>
        <begin position="91"/>
        <end position="824"/>
    </location>
</feature>
<dbReference type="Pfam" id="PF13086">
    <property type="entry name" value="AAA_11"/>
    <property type="match status" value="1"/>
</dbReference>
<feature type="region of interest" description="Disordered" evidence="9">
    <location>
        <begin position="1339"/>
        <end position="1364"/>
    </location>
</feature>
<feature type="region of interest" description="Disordered" evidence="9">
    <location>
        <begin position="996"/>
        <end position="1070"/>
    </location>
</feature>
<dbReference type="Pfam" id="PF23576">
    <property type="entry name" value="SEN1_barrel"/>
    <property type="match status" value="1"/>
</dbReference>